<sequence length="374" mass="42984">MLYKSKLPILAREVRQNDIDFSDITLFVVHHIKENVVEFIRLLSLVGFKKIVVIGKPYSRNEVAEKEFKKYAEVIVPPFEELEKPTFISLFIKRHLSSTDKCICFDMSGYFSRYFTQNAPPKGLLGVIEETKNGIWFEENYQFKFPMLSVASAILKNYGETYFVAKAIMRTSEHILINERQLTLAGHNILIVGYGSIGRHLAYFLRTQATVSIYDIKPPLRLRACVEGHSVLPNLKNLKKFDFIIGVTGSYPLQRELLQLKQDVILINGSTGKREFAFNPIKKSIINVIKTQSISTITLKNKRRIHLLAHGYPVNFFQSESIPSYIFDIVCAETFILAQLLAKSKFKPGYYPIEKYAPDVENRVANAWLDLWSK</sequence>
<evidence type="ECO:0000313" key="7">
    <source>
        <dbReference type="Proteomes" id="UP000033876"/>
    </source>
</evidence>
<comment type="cofactor">
    <cofactor evidence="1">
        <name>NAD(+)</name>
        <dbReference type="ChEBI" id="CHEBI:57540"/>
    </cofactor>
</comment>
<comment type="similarity">
    <text evidence="2">Belongs to the adenosylhomocysteinase family.</text>
</comment>
<accession>A0A0G0JZW4</accession>
<organism evidence="6 7">
    <name type="scientific">Candidatus Nomurabacteria bacterium GW2011_GWB1_37_5</name>
    <dbReference type="NCBI Taxonomy" id="1618742"/>
    <lineage>
        <taxon>Bacteria</taxon>
        <taxon>Candidatus Nomuraibacteriota</taxon>
    </lineage>
</organism>
<evidence type="ECO:0000256" key="1">
    <source>
        <dbReference type="ARBA" id="ARBA00001911"/>
    </source>
</evidence>
<dbReference type="InterPro" id="IPR015878">
    <property type="entry name" value="Ado_hCys_hydrolase_NAD-bd"/>
</dbReference>
<dbReference type="GO" id="GO:0033353">
    <property type="term" value="P:S-adenosylmethionine cycle"/>
    <property type="evidence" value="ECO:0007669"/>
    <property type="project" value="TreeGrafter"/>
</dbReference>
<dbReference type="AlphaFoldDB" id="A0A0G0JZW4"/>
<dbReference type="PANTHER" id="PTHR23420:SF0">
    <property type="entry name" value="ADENOSYLHOMOCYSTEINASE"/>
    <property type="match status" value="1"/>
</dbReference>
<dbReference type="InterPro" id="IPR042172">
    <property type="entry name" value="Adenosylhomocyst_ase-like_sf"/>
</dbReference>
<dbReference type="Gene3D" id="3.40.50.720">
    <property type="entry name" value="NAD(P)-binding Rossmann-like Domain"/>
    <property type="match status" value="1"/>
</dbReference>
<evidence type="ECO:0000313" key="6">
    <source>
        <dbReference type="EMBL" id="KKQ33921.1"/>
    </source>
</evidence>
<dbReference type="GO" id="GO:0004013">
    <property type="term" value="F:adenosylhomocysteinase activity"/>
    <property type="evidence" value="ECO:0007669"/>
    <property type="project" value="TreeGrafter"/>
</dbReference>
<dbReference type="PANTHER" id="PTHR23420">
    <property type="entry name" value="ADENOSYLHOMOCYSTEINASE"/>
    <property type="match status" value="1"/>
</dbReference>
<dbReference type="InterPro" id="IPR000043">
    <property type="entry name" value="Adenosylhomocysteinase-like"/>
</dbReference>
<dbReference type="Gene3D" id="3.40.50.1480">
    <property type="entry name" value="Adenosylhomocysteinase-like"/>
    <property type="match status" value="1"/>
</dbReference>
<keyword evidence="3" id="KW-0554">One-carbon metabolism</keyword>
<evidence type="ECO:0000259" key="5">
    <source>
        <dbReference type="SMART" id="SM00997"/>
    </source>
</evidence>
<dbReference type="SMART" id="SM00997">
    <property type="entry name" value="AdoHcyase_NAD"/>
    <property type="match status" value="1"/>
</dbReference>
<keyword evidence="4" id="KW-0520">NAD</keyword>
<evidence type="ECO:0000256" key="3">
    <source>
        <dbReference type="ARBA" id="ARBA00022563"/>
    </source>
</evidence>
<dbReference type="GO" id="GO:0005829">
    <property type="term" value="C:cytosol"/>
    <property type="evidence" value="ECO:0007669"/>
    <property type="project" value="TreeGrafter"/>
</dbReference>
<dbReference type="GO" id="GO:0006730">
    <property type="term" value="P:one-carbon metabolic process"/>
    <property type="evidence" value="ECO:0007669"/>
    <property type="project" value="UniProtKB-KW"/>
</dbReference>
<dbReference type="Pfam" id="PF00670">
    <property type="entry name" value="AdoHcyase_NAD"/>
    <property type="match status" value="1"/>
</dbReference>
<dbReference type="EMBL" id="LBTF01000068">
    <property type="protein sequence ID" value="KKQ33921.1"/>
    <property type="molecule type" value="Genomic_DNA"/>
</dbReference>
<protein>
    <recommendedName>
        <fullName evidence="5">S-adenosyl-L-homocysteine hydrolase NAD binding domain-containing protein</fullName>
    </recommendedName>
</protein>
<proteinExistence type="inferred from homology"/>
<dbReference type="InterPro" id="IPR036291">
    <property type="entry name" value="NAD(P)-bd_dom_sf"/>
</dbReference>
<dbReference type="SUPFAM" id="SSF51735">
    <property type="entry name" value="NAD(P)-binding Rossmann-fold domains"/>
    <property type="match status" value="1"/>
</dbReference>
<feature type="domain" description="S-adenosyl-L-homocysteine hydrolase NAD binding" evidence="5">
    <location>
        <begin position="160"/>
        <end position="321"/>
    </location>
</feature>
<dbReference type="Proteomes" id="UP000033876">
    <property type="component" value="Unassembled WGS sequence"/>
</dbReference>
<gene>
    <name evidence="6" type="ORF">US50_C0068G0003</name>
</gene>
<evidence type="ECO:0000256" key="2">
    <source>
        <dbReference type="ARBA" id="ARBA00007122"/>
    </source>
</evidence>
<comment type="caution">
    <text evidence="6">The sequence shown here is derived from an EMBL/GenBank/DDBJ whole genome shotgun (WGS) entry which is preliminary data.</text>
</comment>
<evidence type="ECO:0000256" key="4">
    <source>
        <dbReference type="ARBA" id="ARBA00023027"/>
    </source>
</evidence>
<name>A0A0G0JZW4_9BACT</name>
<reference evidence="6 7" key="1">
    <citation type="journal article" date="2015" name="Nature">
        <title>rRNA introns, odd ribosomes, and small enigmatic genomes across a large radiation of phyla.</title>
        <authorList>
            <person name="Brown C.T."/>
            <person name="Hug L.A."/>
            <person name="Thomas B.C."/>
            <person name="Sharon I."/>
            <person name="Castelle C.J."/>
            <person name="Singh A."/>
            <person name="Wilkins M.J."/>
            <person name="Williams K.H."/>
            <person name="Banfield J.F."/>
        </authorList>
    </citation>
    <scope>NUCLEOTIDE SEQUENCE [LARGE SCALE GENOMIC DNA]</scope>
</reference>